<protein>
    <recommendedName>
        <fullName evidence="4">SEFIR domain-containing protein</fullName>
    </recommendedName>
</protein>
<dbReference type="AlphaFoldDB" id="A0A834MWQ8"/>
<feature type="signal peptide" evidence="3">
    <location>
        <begin position="1"/>
        <end position="21"/>
    </location>
</feature>
<evidence type="ECO:0000259" key="4">
    <source>
        <dbReference type="PROSITE" id="PS51534"/>
    </source>
</evidence>
<feature type="region of interest" description="Disordered" evidence="1">
    <location>
        <begin position="495"/>
        <end position="562"/>
    </location>
</feature>
<evidence type="ECO:0000256" key="3">
    <source>
        <dbReference type="SAM" id="SignalP"/>
    </source>
</evidence>
<reference evidence="5" key="1">
    <citation type="journal article" date="2020" name="G3 (Bethesda)">
        <title>High-Quality Assemblies for Three Invasive Social Wasps from the &lt;i&gt;Vespula&lt;/i&gt; Genus.</title>
        <authorList>
            <person name="Harrop T.W.R."/>
            <person name="Guhlin J."/>
            <person name="McLaughlin G.M."/>
            <person name="Permina E."/>
            <person name="Stockwell P."/>
            <person name="Gilligan J."/>
            <person name="Le Lec M.F."/>
            <person name="Gruber M.A.M."/>
            <person name="Quinn O."/>
            <person name="Lovegrove M."/>
            <person name="Duncan E.J."/>
            <person name="Remnant E.J."/>
            <person name="Van Eeckhoven J."/>
            <person name="Graham B."/>
            <person name="Knapp R.A."/>
            <person name="Langford K.W."/>
            <person name="Kronenberg Z."/>
            <person name="Press M.O."/>
            <person name="Eacker S.M."/>
            <person name="Wilson-Rankin E.E."/>
            <person name="Purcell J."/>
            <person name="Lester P.J."/>
            <person name="Dearden P.K."/>
        </authorList>
    </citation>
    <scope>NUCLEOTIDE SEQUENCE</scope>
    <source>
        <strain evidence="5">Marl-1</strain>
    </source>
</reference>
<feature type="compositionally biased region" description="Basic and acidic residues" evidence="1">
    <location>
        <begin position="534"/>
        <end position="545"/>
    </location>
</feature>
<keyword evidence="2" id="KW-1133">Transmembrane helix</keyword>
<sequence length="562" mass="65061">MYSAFKLLIIVLYCATQYVNAQYCYPKTCEEVKTAIKVAGPQCRLKPIADDDCVKLRFDGWNHLFLEESFTRFQLFAYVAHTGGIFEERMTAFNLSFNNARFFRLTIRYQSLMDDNLSVCTHVAAYTYPNMTDLLPDRFLLSCPITNQSFEGTPYRLEYFISGRRFEYNKKLIFTIPYHESIDEDNDITTYLPFLYIDVTDALLFKLFIQPVPIKFNVTSYRIWLTNNSTGITIDTIISRPLDGNLLQYNFSILDGIYYFQVAALHPNCGIYGCINSTSPFISIKEASHRMLIMIISVIWIPPVILYAFYHIYKLCKTNVKRNRKKPDCLIVYAPTRESHITVMAELTKYLRCCNINAMIDMFDISESISKDVEFWCKTAFNSADIILIVTSPPPNKFVSTIYENIDSYILQLIRENYGQKHKRYYILQLPYCKPTDLPDEAQRFQRFRMPEELPKLVRTVHNVDYIRFFGFSNKEVLLESIKLAEIEMLDDGTYNDKNADETDDLLPSAGPPDDIETEDMNLENNNPMSSNDGKGESDSLETKYCELQGGKNITADSDSDE</sequence>
<keyword evidence="2" id="KW-0472">Membrane</keyword>
<name>A0A834MWQ8_VESVU</name>
<feature type="domain" description="SEFIR" evidence="4">
    <location>
        <begin position="326"/>
        <end position="459"/>
    </location>
</feature>
<proteinExistence type="predicted"/>
<feature type="compositionally biased region" description="Polar residues" evidence="1">
    <location>
        <begin position="523"/>
        <end position="533"/>
    </location>
</feature>
<dbReference type="InterPro" id="IPR013568">
    <property type="entry name" value="SEFIR_dom"/>
</dbReference>
<keyword evidence="2" id="KW-0812">Transmembrane</keyword>
<comment type="caution">
    <text evidence="5">The sequence shown here is derived from an EMBL/GenBank/DDBJ whole genome shotgun (WGS) entry which is preliminary data.</text>
</comment>
<dbReference type="Gene3D" id="3.40.50.11530">
    <property type="match status" value="1"/>
</dbReference>
<evidence type="ECO:0000256" key="1">
    <source>
        <dbReference type="SAM" id="MobiDB-lite"/>
    </source>
</evidence>
<dbReference type="Pfam" id="PF08357">
    <property type="entry name" value="SEFIR"/>
    <property type="match status" value="1"/>
</dbReference>
<dbReference type="PROSITE" id="PS51534">
    <property type="entry name" value="SEFIR"/>
    <property type="match status" value="1"/>
</dbReference>
<accession>A0A834MWQ8</accession>
<evidence type="ECO:0000313" key="6">
    <source>
        <dbReference type="Proteomes" id="UP000614350"/>
    </source>
</evidence>
<dbReference type="EMBL" id="JACSEA010000012">
    <property type="protein sequence ID" value="KAF7387992.1"/>
    <property type="molecule type" value="Genomic_DNA"/>
</dbReference>
<keyword evidence="6" id="KW-1185">Reference proteome</keyword>
<evidence type="ECO:0000256" key="2">
    <source>
        <dbReference type="SAM" id="Phobius"/>
    </source>
</evidence>
<gene>
    <name evidence="5" type="ORF">HZH66_010759</name>
</gene>
<dbReference type="Proteomes" id="UP000614350">
    <property type="component" value="Unassembled WGS sequence"/>
</dbReference>
<feature type="chain" id="PRO_5032702590" description="SEFIR domain-containing protein" evidence="3">
    <location>
        <begin position="22"/>
        <end position="562"/>
    </location>
</feature>
<feature type="transmembrane region" description="Helical" evidence="2">
    <location>
        <begin position="291"/>
        <end position="313"/>
    </location>
</feature>
<organism evidence="5 6">
    <name type="scientific">Vespula vulgaris</name>
    <name type="common">Yellow jacket</name>
    <name type="synonym">Wasp</name>
    <dbReference type="NCBI Taxonomy" id="7454"/>
    <lineage>
        <taxon>Eukaryota</taxon>
        <taxon>Metazoa</taxon>
        <taxon>Ecdysozoa</taxon>
        <taxon>Arthropoda</taxon>
        <taxon>Hexapoda</taxon>
        <taxon>Insecta</taxon>
        <taxon>Pterygota</taxon>
        <taxon>Neoptera</taxon>
        <taxon>Endopterygota</taxon>
        <taxon>Hymenoptera</taxon>
        <taxon>Apocrita</taxon>
        <taxon>Aculeata</taxon>
        <taxon>Vespoidea</taxon>
        <taxon>Vespidae</taxon>
        <taxon>Vespinae</taxon>
        <taxon>Vespula</taxon>
    </lineage>
</organism>
<evidence type="ECO:0000313" key="5">
    <source>
        <dbReference type="EMBL" id="KAF7387992.1"/>
    </source>
</evidence>
<keyword evidence="3" id="KW-0732">Signal</keyword>